<keyword evidence="1" id="KW-0472">Membrane</keyword>
<proteinExistence type="predicted"/>
<reference evidence="2 3" key="1">
    <citation type="journal article" date="2024" name="Appl. Environ. Microbiol.">
        <title>Pontiella agarivorans sp. nov., a novel marine anaerobic bacterium capable of degrading macroalgal polysaccharides and fixing nitrogen.</title>
        <authorList>
            <person name="Liu N."/>
            <person name="Kivenson V."/>
            <person name="Peng X."/>
            <person name="Cui Z."/>
            <person name="Lankiewicz T.S."/>
            <person name="Gosselin K.M."/>
            <person name="English C.J."/>
            <person name="Blair E.M."/>
            <person name="O'Malley M.A."/>
            <person name="Valentine D.L."/>
        </authorList>
    </citation>
    <scope>NUCLEOTIDE SEQUENCE [LARGE SCALE GENOMIC DNA]</scope>
    <source>
        <strain evidence="2 3">NLcol2</strain>
    </source>
</reference>
<evidence type="ECO:0008006" key="4">
    <source>
        <dbReference type="Google" id="ProtNLM"/>
    </source>
</evidence>
<name>A0ABU5MSJ6_9BACT</name>
<dbReference type="RefSeq" id="WP_322606982.1">
    <property type="nucleotide sequence ID" value="NZ_JARVCO010000002.1"/>
</dbReference>
<dbReference type="EMBL" id="JARVCO010000002">
    <property type="protein sequence ID" value="MDZ8117177.1"/>
    <property type="molecule type" value="Genomic_DNA"/>
</dbReference>
<sequence length="620" mass="69368">MDVKRDGKAKGVVKGAPSGFVISLGIHAAAFFLAGLFVVFTVVQKEEKKFVPPKPVDRPKMKLKKPKVNVKKSSKPKQTQRIVTQVRKASMPDIQLPEMSGIGDGLAGDIGGFEIVPNLEEVTLFGGGQTIGNDFVGTFYDFKRDRQGRPRNSTDTDSFKTDIAKFIRSGWRTSALAQFYRSPKKLYATSFMVPTVRSSTAPTAFGEPETGGWCWMAHYKGQLVHKDGITFRFRGQGDDILVVRVDGKEVLNASWPGTAEEISKWQSNDSKNRTYKLGNNTAVIGDWITLEPGVPLDMEVICGEVPGGHFDMMLVVEEEGVDYELNSQQGPILPMFKTAEPNHDLRDRIYEHLVEGECFIEGGPVFSDFTSGGNVEVLDAPAVDVEPAVASSESPEESAVRLWSLKNGEILEGIYVSSIGKSVVLKSLQGKQMKVPVDELNDEDLAFITLANPPEFEIGFTKQSSQRIIETSPFLNEEAPRVFDWTFGLKIRQVNTREYPHPLTIEMFAVGEQYLDDDKFILLDRQVTEFVPTKENDREKVFRSNNAVELMNYNMHSQQFGHKYMGYLITVTDARGEIIQYEASNDWLFLGLENLKKVPLGGFFDKTCRRVHPSGPKRDY</sequence>
<accession>A0ABU5MSJ6</accession>
<keyword evidence="1" id="KW-0812">Transmembrane</keyword>
<evidence type="ECO:0000313" key="2">
    <source>
        <dbReference type="EMBL" id="MDZ8117177.1"/>
    </source>
</evidence>
<organism evidence="2 3">
    <name type="scientific">Pontiella agarivorans</name>
    <dbReference type="NCBI Taxonomy" id="3038953"/>
    <lineage>
        <taxon>Bacteria</taxon>
        <taxon>Pseudomonadati</taxon>
        <taxon>Kiritimatiellota</taxon>
        <taxon>Kiritimatiellia</taxon>
        <taxon>Kiritimatiellales</taxon>
        <taxon>Pontiellaceae</taxon>
        <taxon>Pontiella</taxon>
    </lineage>
</organism>
<keyword evidence="1" id="KW-1133">Transmembrane helix</keyword>
<dbReference type="Proteomes" id="UP001290861">
    <property type="component" value="Unassembled WGS sequence"/>
</dbReference>
<gene>
    <name evidence="2" type="ORF">P9H32_00945</name>
</gene>
<evidence type="ECO:0000313" key="3">
    <source>
        <dbReference type="Proteomes" id="UP001290861"/>
    </source>
</evidence>
<feature type="transmembrane region" description="Helical" evidence="1">
    <location>
        <begin position="20"/>
        <end position="43"/>
    </location>
</feature>
<comment type="caution">
    <text evidence="2">The sequence shown here is derived from an EMBL/GenBank/DDBJ whole genome shotgun (WGS) entry which is preliminary data.</text>
</comment>
<dbReference type="Gene3D" id="2.30.30.700">
    <property type="entry name" value="SLA1 homology domain 1"/>
    <property type="match status" value="1"/>
</dbReference>
<evidence type="ECO:0000256" key="1">
    <source>
        <dbReference type="SAM" id="Phobius"/>
    </source>
</evidence>
<keyword evidence="3" id="KW-1185">Reference proteome</keyword>
<protein>
    <recommendedName>
        <fullName evidence="4">SLA1 homology domain-containing protein</fullName>
    </recommendedName>
</protein>